<dbReference type="AlphaFoldDB" id="A0A818B5R8"/>
<sequence length="365" mass="41421">MVSVDAWNVGRVLIAGDSRVRRLQSVVDTDISSNVDFHFSGGILIDDLITLVDRELGDEHHVLILMGFIGDEVQRYSHHVSDEETINLICSRESDPSEKIVEAVRTAHERWMTKKPERVIIWTIPYYVDYVTYNEAKIGEFDIGDSLNISWDSSVRFVNFVTRLRLTWVTRNPHITFSLLNKVLFGKNHTHLFKSFGAVSGASFKFPPKLLSDGLHPTVVLTKAIWKFLYQEVQRATAKTVQAGALVAPLIEINEPSTSRSIPPCRPKEAYKAKSFVRSQTKNPYLVKKIQLQPPRRPVHSRLSHLPSDDVVEELIEEHPAGSYGNLSWRAPNSSYGVPSTSVDPSGYVHPVQPPTAWSWEYHRR</sequence>
<evidence type="ECO:0000313" key="1">
    <source>
        <dbReference type="EMBL" id="CAF3408112.1"/>
    </source>
</evidence>
<feature type="non-terminal residue" evidence="1">
    <location>
        <position position="365"/>
    </location>
</feature>
<dbReference type="Proteomes" id="UP000663865">
    <property type="component" value="Unassembled WGS sequence"/>
</dbReference>
<accession>A0A818B5R8</accession>
<organism evidence="1 2">
    <name type="scientific">Rotaria socialis</name>
    <dbReference type="NCBI Taxonomy" id="392032"/>
    <lineage>
        <taxon>Eukaryota</taxon>
        <taxon>Metazoa</taxon>
        <taxon>Spiralia</taxon>
        <taxon>Gnathifera</taxon>
        <taxon>Rotifera</taxon>
        <taxon>Eurotatoria</taxon>
        <taxon>Bdelloidea</taxon>
        <taxon>Philodinida</taxon>
        <taxon>Philodinidae</taxon>
        <taxon>Rotaria</taxon>
    </lineage>
</organism>
<proteinExistence type="predicted"/>
<gene>
    <name evidence="1" type="ORF">KIK155_LOCUS8777</name>
</gene>
<comment type="caution">
    <text evidence="1">The sequence shown here is derived from an EMBL/GenBank/DDBJ whole genome shotgun (WGS) entry which is preliminary data.</text>
</comment>
<evidence type="ECO:0000313" key="2">
    <source>
        <dbReference type="Proteomes" id="UP000663865"/>
    </source>
</evidence>
<reference evidence="1" key="1">
    <citation type="submission" date="2021-02" db="EMBL/GenBank/DDBJ databases">
        <authorList>
            <person name="Nowell W R."/>
        </authorList>
    </citation>
    <scope>NUCLEOTIDE SEQUENCE</scope>
</reference>
<name>A0A818B5R8_9BILA</name>
<dbReference type="EMBL" id="CAJNYV010001165">
    <property type="protein sequence ID" value="CAF3408112.1"/>
    <property type="molecule type" value="Genomic_DNA"/>
</dbReference>
<protein>
    <submittedName>
        <fullName evidence="1">Uncharacterized protein</fullName>
    </submittedName>
</protein>